<accession>A0A8X7BM58</accession>
<name>A0A8X7BM58_9ARAC</name>
<comment type="caution">
    <text evidence="1">The sequence shown here is derived from an EMBL/GenBank/DDBJ whole genome shotgun (WGS) entry which is preliminary data.</text>
</comment>
<dbReference type="AlphaFoldDB" id="A0A8X7BM58"/>
<dbReference type="Proteomes" id="UP000886998">
    <property type="component" value="Unassembled WGS sequence"/>
</dbReference>
<evidence type="ECO:0000313" key="2">
    <source>
        <dbReference type="Proteomes" id="UP000886998"/>
    </source>
</evidence>
<proteinExistence type="predicted"/>
<sequence length="132" mass="15832">MLKPYHKRPELLNVVFVDTEEITEPSELEEEFPYMLTNPNVFDFREIVENNKLKERLDDEQIMQLERLLIKFSAIFSNIPGKTNLVEHDIGLFSDKREQHKPYRMTKRQNEILKAKVERRLKYKIIELGPSE</sequence>
<keyword evidence="2" id="KW-1185">Reference proteome</keyword>
<dbReference type="EMBL" id="BMAV01000160">
    <property type="protein sequence ID" value="GFY37156.1"/>
    <property type="molecule type" value="Genomic_DNA"/>
</dbReference>
<protein>
    <submittedName>
        <fullName evidence="1">Retrovirus-related Pol polyprotein from transposon 17.6</fullName>
    </submittedName>
</protein>
<organism evidence="1 2">
    <name type="scientific">Trichonephila inaurata madagascariensis</name>
    <dbReference type="NCBI Taxonomy" id="2747483"/>
    <lineage>
        <taxon>Eukaryota</taxon>
        <taxon>Metazoa</taxon>
        <taxon>Ecdysozoa</taxon>
        <taxon>Arthropoda</taxon>
        <taxon>Chelicerata</taxon>
        <taxon>Arachnida</taxon>
        <taxon>Araneae</taxon>
        <taxon>Araneomorphae</taxon>
        <taxon>Entelegynae</taxon>
        <taxon>Araneoidea</taxon>
        <taxon>Nephilidae</taxon>
        <taxon>Trichonephila</taxon>
        <taxon>Trichonephila inaurata</taxon>
    </lineage>
</organism>
<dbReference type="OrthoDB" id="6429096at2759"/>
<gene>
    <name evidence="1" type="primary">pol_4161</name>
    <name evidence="1" type="ORF">TNIN_215111</name>
</gene>
<reference evidence="1" key="1">
    <citation type="submission" date="2020-08" db="EMBL/GenBank/DDBJ databases">
        <title>Multicomponent nature underlies the extraordinary mechanical properties of spider dragline silk.</title>
        <authorList>
            <person name="Kono N."/>
            <person name="Nakamura H."/>
            <person name="Mori M."/>
            <person name="Yoshida Y."/>
            <person name="Ohtoshi R."/>
            <person name="Malay A.D."/>
            <person name="Moran D.A.P."/>
            <person name="Tomita M."/>
            <person name="Numata K."/>
            <person name="Arakawa K."/>
        </authorList>
    </citation>
    <scope>NUCLEOTIDE SEQUENCE</scope>
</reference>
<evidence type="ECO:0000313" key="1">
    <source>
        <dbReference type="EMBL" id="GFY37156.1"/>
    </source>
</evidence>